<protein>
    <submittedName>
        <fullName evidence="5">Pseudouridine synthase</fullName>
    </submittedName>
</protein>
<keyword evidence="3" id="KW-0694">RNA-binding</keyword>
<dbReference type="SUPFAM" id="SSF55120">
    <property type="entry name" value="Pseudouridine synthase"/>
    <property type="match status" value="1"/>
</dbReference>
<dbReference type="SMART" id="SM00363">
    <property type="entry name" value="S4"/>
    <property type="match status" value="1"/>
</dbReference>
<geneLocation type="plastid" evidence="5"/>
<dbReference type="PANTHER" id="PTHR47683">
    <property type="entry name" value="PSEUDOURIDINE SYNTHASE FAMILY PROTEIN-RELATED"/>
    <property type="match status" value="1"/>
</dbReference>
<dbReference type="Gene3D" id="3.10.290.10">
    <property type="entry name" value="RNA-binding S4 domain"/>
    <property type="match status" value="1"/>
</dbReference>
<dbReference type="InterPro" id="IPR042092">
    <property type="entry name" value="PsdUridine_s_RsuA/RluB/E/F_cat"/>
</dbReference>
<dbReference type="InterPro" id="IPR018496">
    <property type="entry name" value="PsdUridine_synth_RsuA/RluB_CS"/>
</dbReference>
<dbReference type="Gene3D" id="3.30.70.580">
    <property type="entry name" value="Pseudouridine synthase I, catalytic domain, N-terminal subdomain"/>
    <property type="match status" value="1"/>
</dbReference>
<dbReference type="SUPFAM" id="SSF55174">
    <property type="entry name" value="Alpha-L RNA-binding motif"/>
    <property type="match status" value="1"/>
</dbReference>
<dbReference type="InterPro" id="IPR020103">
    <property type="entry name" value="PsdUridine_synth_cat_dom_sf"/>
</dbReference>
<keyword evidence="5" id="KW-0934">Plastid</keyword>
<dbReference type="GO" id="GO:0003723">
    <property type="term" value="F:RNA binding"/>
    <property type="evidence" value="ECO:0007669"/>
    <property type="project" value="UniProtKB-KW"/>
</dbReference>
<evidence type="ECO:0000259" key="4">
    <source>
        <dbReference type="SMART" id="SM00363"/>
    </source>
</evidence>
<dbReference type="InterPro" id="IPR036986">
    <property type="entry name" value="S4_RNA-bd_sf"/>
</dbReference>
<dbReference type="AlphaFoldDB" id="A0A385I195"/>
<comment type="similarity">
    <text evidence="1">Belongs to the pseudouridine synthase RsuA family.</text>
</comment>
<dbReference type="InterPro" id="IPR020094">
    <property type="entry name" value="TruA/RsuA/RluB/E/F_N"/>
</dbReference>
<dbReference type="FunFam" id="3.10.290.10:FF:000003">
    <property type="entry name" value="Pseudouridine synthase"/>
    <property type="match status" value="1"/>
</dbReference>
<gene>
    <name evidence="5" type="ORF">PMNZ_776</name>
</gene>
<dbReference type="InterPro" id="IPR002942">
    <property type="entry name" value="S4_RNA-bd"/>
</dbReference>
<dbReference type="CDD" id="cd00165">
    <property type="entry name" value="S4"/>
    <property type="match status" value="1"/>
</dbReference>
<evidence type="ECO:0000313" key="5">
    <source>
        <dbReference type="EMBL" id="AXY63696.1"/>
    </source>
</evidence>
<dbReference type="PROSITE" id="PS50889">
    <property type="entry name" value="S4"/>
    <property type="match status" value="1"/>
</dbReference>
<dbReference type="GO" id="GO:0009982">
    <property type="term" value="F:pseudouridine synthase activity"/>
    <property type="evidence" value="ECO:0007669"/>
    <property type="project" value="InterPro"/>
</dbReference>
<dbReference type="GO" id="GO:0001522">
    <property type="term" value="P:pseudouridine synthesis"/>
    <property type="evidence" value="ECO:0007669"/>
    <property type="project" value="InterPro"/>
</dbReference>
<dbReference type="Gene3D" id="3.30.70.1560">
    <property type="entry name" value="Alpha-L RNA-binding motif"/>
    <property type="match status" value="1"/>
</dbReference>
<organism evidence="5">
    <name type="scientific">Paulinella micropora</name>
    <dbReference type="NCBI Taxonomy" id="1928728"/>
    <lineage>
        <taxon>Eukaryota</taxon>
        <taxon>Sar</taxon>
        <taxon>Rhizaria</taxon>
        <taxon>Cercozoa</taxon>
        <taxon>Imbricatea</taxon>
        <taxon>Silicofilosea</taxon>
        <taxon>Euglyphida</taxon>
        <taxon>Paulinellidae</taxon>
        <taxon>Paulinella</taxon>
    </lineage>
</organism>
<dbReference type="EMBL" id="MG976688">
    <property type="protein sequence ID" value="AXY63696.1"/>
    <property type="molecule type" value="Genomic_DNA"/>
</dbReference>
<dbReference type="Pfam" id="PF00849">
    <property type="entry name" value="PseudoU_synth_2"/>
    <property type="match status" value="1"/>
</dbReference>
<keyword evidence="2" id="KW-0413">Isomerase</keyword>
<proteinExistence type="inferred from homology"/>
<accession>A0A385I195</accession>
<name>A0A385I195_9EUKA</name>
<dbReference type="PANTHER" id="PTHR47683:SF2">
    <property type="entry name" value="RNA-BINDING S4 DOMAIN-CONTAINING PROTEIN"/>
    <property type="match status" value="1"/>
</dbReference>
<dbReference type="Pfam" id="PF01479">
    <property type="entry name" value="S4"/>
    <property type="match status" value="1"/>
</dbReference>
<dbReference type="CDD" id="cd02870">
    <property type="entry name" value="PseudoU_synth_RsuA_like"/>
    <property type="match status" value="1"/>
</dbReference>
<dbReference type="GO" id="GO:0006364">
    <property type="term" value="P:rRNA processing"/>
    <property type="evidence" value="ECO:0007669"/>
    <property type="project" value="UniProtKB-ARBA"/>
</dbReference>
<dbReference type="PROSITE" id="PS01149">
    <property type="entry name" value="PSI_RSU"/>
    <property type="match status" value="1"/>
</dbReference>
<dbReference type="NCBIfam" id="TIGR00093">
    <property type="entry name" value="pseudouridine synthase"/>
    <property type="match status" value="1"/>
</dbReference>
<evidence type="ECO:0000256" key="3">
    <source>
        <dbReference type="PROSITE-ProRule" id="PRU00182"/>
    </source>
</evidence>
<sequence length="240" mass="26983">MILQRLQKVIATSGLCSRRQAEDLIREGRVKVNGHIASLGDCVQSSDHIEVNEKTIRSPMSSITLLVNKPIGVISSCKDPQGRPTILDLIPAYMYSGQRLYPIGRLDSNSRGALLLTTSGELNLQLTHPRYLHSKTYKVWVKGYLNSNVLRQWKEGIFIDGALTNKSNIKVKSTKRNSTLLELTLTEGRKRQIRRTAELLGHPVLDLQRVSIASINLGSLPEGYWRVLDFAEWSRLLPGR</sequence>
<feature type="domain" description="RNA-binding S4" evidence="4">
    <location>
        <begin position="4"/>
        <end position="64"/>
    </location>
</feature>
<reference evidence="5" key="1">
    <citation type="submission" date="2018-02" db="EMBL/GenBank/DDBJ databases">
        <title>Genome reduction pattern in chromatophore genome of Paulinella.</title>
        <authorList>
            <person name="Lhee D."/>
            <person name="Yoon H.S."/>
        </authorList>
    </citation>
    <scope>NUCLEOTIDE SEQUENCE</scope>
    <source>
        <strain evidence="5">NZ27</strain>
    </source>
</reference>
<evidence type="ECO:0000256" key="1">
    <source>
        <dbReference type="ARBA" id="ARBA00008348"/>
    </source>
</evidence>
<dbReference type="InterPro" id="IPR006145">
    <property type="entry name" value="PsdUridine_synth_RsuA/RluA"/>
</dbReference>
<evidence type="ECO:0000256" key="2">
    <source>
        <dbReference type="ARBA" id="ARBA00023235"/>
    </source>
</evidence>
<dbReference type="InterPro" id="IPR000748">
    <property type="entry name" value="PsdUridine_synth_RsuA/RluB/E/F"/>
</dbReference>
<dbReference type="InterPro" id="IPR050343">
    <property type="entry name" value="RsuA_PseudoU_synthase"/>
</dbReference>